<comment type="caution">
    <text evidence="1">The sequence shown here is derived from an EMBL/GenBank/DDBJ whole genome shotgun (WGS) entry which is preliminary data.</text>
</comment>
<accession>A0A9D9GV81</accession>
<organism evidence="1 2">
    <name type="scientific">Candidatus Alloenteromonas pullistercoris</name>
    <dbReference type="NCBI Taxonomy" id="2840785"/>
    <lineage>
        <taxon>Bacteria</taxon>
        <taxon>Bacillati</taxon>
        <taxon>Bacillota</taxon>
        <taxon>Bacillota incertae sedis</taxon>
        <taxon>Candidatus Alloenteromonas</taxon>
    </lineage>
</organism>
<name>A0A9D9GV81_9FIRM</name>
<dbReference type="Proteomes" id="UP000823634">
    <property type="component" value="Unassembled WGS sequence"/>
</dbReference>
<protein>
    <submittedName>
        <fullName evidence="1">Uncharacterized protein</fullName>
    </submittedName>
</protein>
<dbReference type="EMBL" id="JADINA010000022">
    <property type="protein sequence ID" value="MBO8426336.1"/>
    <property type="molecule type" value="Genomic_DNA"/>
</dbReference>
<dbReference type="AlphaFoldDB" id="A0A9D9GV81"/>
<sequence>MTGISPWKQPFKTVNNDMNDNKAQLGNDDSAECLDMVNGKFLVERNEDWHATFNLPKLTSINPGVQEYRYIEGNIYQSNLLDAVKDSIIVTVKAYDTTGEEIDLNTEFGVCISLTNNYQLN</sequence>
<gene>
    <name evidence="1" type="ORF">IAC61_03330</name>
</gene>
<evidence type="ECO:0000313" key="1">
    <source>
        <dbReference type="EMBL" id="MBO8426336.1"/>
    </source>
</evidence>
<evidence type="ECO:0000313" key="2">
    <source>
        <dbReference type="Proteomes" id="UP000823634"/>
    </source>
</evidence>
<reference evidence="1" key="1">
    <citation type="submission" date="2020-10" db="EMBL/GenBank/DDBJ databases">
        <authorList>
            <person name="Gilroy R."/>
        </authorList>
    </citation>
    <scope>NUCLEOTIDE SEQUENCE</scope>
    <source>
        <strain evidence="1">17113</strain>
    </source>
</reference>
<proteinExistence type="predicted"/>
<reference evidence="1" key="2">
    <citation type="journal article" date="2021" name="PeerJ">
        <title>Extensive microbial diversity within the chicken gut microbiome revealed by metagenomics and culture.</title>
        <authorList>
            <person name="Gilroy R."/>
            <person name="Ravi A."/>
            <person name="Getino M."/>
            <person name="Pursley I."/>
            <person name="Horton D.L."/>
            <person name="Alikhan N.F."/>
            <person name="Baker D."/>
            <person name="Gharbi K."/>
            <person name="Hall N."/>
            <person name="Watson M."/>
            <person name="Adriaenssens E.M."/>
            <person name="Foster-Nyarko E."/>
            <person name="Jarju S."/>
            <person name="Secka A."/>
            <person name="Antonio M."/>
            <person name="Oren A."/>
            <person name="Chaudhuri R.R."/>
            <person name="La Ragione R."/>
            <person name="Hildebrand F."/>
            <person name="Pallen M.J."/>
        </authorList>
    </citation>
    <scope>NUCLEOTIDE SEQUENCE</scope>
    <source>
        <strain evidence="1">17113</strain>
    </source>
</reference>